<proteinExistence type="predicted"/>
<reference evidence="1 2" key="1">
    <citation type="submission" date="2013-01" db="EMBL/GenBank/DDBJ databases">
        <authorList>
            <person name="Harkins D.M."/>
            <person name="Durkin A.S."/>
            <person name="Brinkac L.M."/>
            <person name="Haft D.H."/>
            <person name="Selengut J.D."/>
            <person name="Sanka R."/>
            <person name="DePew J."/>
            <person name="Purushe J."/>
            <person name="Tulsiani S.M."/>
            <person name="Graham G.C."/>
            <person name="Burns M.-A."/>
            <person name="Dohnt M.F."/>
            <person name="Smythe L.D."/>
            <person name="McKay D.B."/>
            <person name="Craig S.B."/>
            <person name="Vinetz J.M."/>
            <person name="Sutton G.G."/>
            <person name="Nierman W.C."/>
            <person name="Fouts D.E."/>
        </authorList>
    </citation>
    <scope>NUCLEOTIDE SEQUENCE [LARGE SCALE GENOMIC DNA]</scope>
    <source>
        <strain evidence="1 2">LT2116</strain>
    </source>
</reference>
<accession>M3G3W6</accession>
<dbReference type="AlphaFoldDB" id="M3G3W6"/>
<evidence type="ECO:0000313" key="2">
    <source>
        <dbReference type="Proteomes" id="UP000011770"/>
    </source>
</evidence>
<dbReference type="Proteomes" id="UP000011770">
    <property type="component" value="Unassembled WGS sequence"/>
</dbReference>
<evidence type="ECO:0000313" key="1">
    <source>
        <dbReference type="EMBL" id="EMF80629.1"/>
    </source>
</evidence>
<protein>
    <submittedName>
        <fullName evidence="1">Uncharacterized protein</fullName>
    </submittedName>
</protein>
<gene>
    <name evidence="1" type="ORF">LEP1GSC188_3838</name>
</gene>
<dbReference type="EMBL" id="AHOR02000048">
    <property type="protein sequence ID" value="EMF80629.1"/>
    <property type="molecule type" value="Genomic_DNA"/>
</dbReference>
<name>M3G3W6_9LEPT</name>
<sequence length="47" mass="5648">MSHRKFRIPFFYLDPFYNLYQMNCKFDDILSNSNGNCIESIVSFGFQ</sequence>
<organism evidence="1 2">
    <name type="scientific">Leptospira weilii serovar Topaz str. LT2116</name>
    <dbReference type="NCBI Taxonomy" id="1088540"/>
    <lineage>
        <taxon>Bacteria</taxon>
        <taxon>Pseudomonadati</taxon>
        <taxon>Spirochaetota</taxon>
        <taxon>Spirochaetia</taxon>
        <taxon>Leptospirales</taxon>
        <taxon>Leptospiraceae</taxon>
        <taxon>Leptospira</taxon>
    </lineage>
</organism>
<comment type="caution">
    <text evidence="1">The sequence shown here is derived from an EMBL/GenBank/DDBJ whole genome shotgun (WGS) entry which is preliminary data.</text>
</comment>